<reference evidence="2" key="1">
    <citation type="journal article" date="2021" name="Sci. Adv.">
        <title>The American lobster genome reveals insights on longevity, neural, and immune adaptations.</title>
        <authorList>
            <person name="Polinski J.M."/>
            <person name="Zimin A.V."/>
            <person name="Clark K.F."/>
            <person name="Kohn A.B."/>
            <person name="Sadowski N."/>
            <person name="Timp W."/>
            <person name="Ptitsyn A."/>
            <person name="Khanna P."/>
            <person name="Romanova D.Y."/>
            <person name="Williams P."/>
            <person name="Greenwood S.J."/>
            <person name="Moroz L.L."/>
            <person name="Walt D.R."/>
            <person name="Bodnar A.G."/>
        </authorList>
    </citation>
    <scope>NUCLEOTIDE SEQUENCE</scope>
    <source>
        <strain evidence="2">GMGI-L3</strain>
    </source>
</reference>
<dbReference type="AlphaFoldDB" id="A0A8J5JV30"/>
<organism evidence="2 3">
    <name type="scientific">Homarus americanus</name>
    <name type="common">American lobster</name>
    <dbReference type="NCBI Taxonomy" id="6706"/>
    <lineage>
        <taxon>Eukaryota</taxon>
        <taxon>Metazoa</taxon>
        <taxon>Ecdysozoa</taxon>
        <taxon>Arthropoda</taxon>
        <taxon>Crustacea</taxon>
        <taxon>Multicrustacea</taxon>
        <taxon>Malacostraca</taxon>
        <taxon>Eumalacostraca</taxon>
        <taxon>Eucarida</taxon>
        <taxon>Decapoda</taxon>
        <taxon>Pleocyemata</taxon>
        <taxon>Astacidea</taxon>
        <taxon>Nephropoidea</taxon>
        <taxon>Nephropidae</taxon>
        <taxon>Homarus</taxon>
    </lineage>
</organism>
<gene>
    <name evidence="2" type="ORF">Hamer_G019381</name>
</gene>
<proteinExistence type="predicted"/>
<comment type="caution">
    <text evidence="2">The sequence shown here is derived from an EMBL/GenBank/DDBJ whole genome shotgun (WGS) entry which is preliminary data.</text>
</comment>
<dbReference type="Proteomes" id="UP000747542">
    <property type="component" value="Unassembled WGS sequence"/>
</dbReference>
<keyword evidence="3" id="KW-1185">Reference proteome</keyword>
<evidence type="ECO:0000313" key="2">
    <source>
        <dbReference type="EMBL" id="KAG7162663.1"/>
    </source>
</evidence>
<sequence length="88" mass="9969">MQNIKVNDASTSPSLNDAEKKAKGPTVTPQLARMRASGCRRQRRSPSKLLTPCWGLCEPRWLYHKRDSGRVRFASLSLRVVKDQPYGL</sequence>
<feature type="compositionally biased region" description="Polar residues" evidence="1">
    <location>
        <begin position="1"/>
        <end position="15"/>
    </location>
</feature>
<evidence type="ECO:0000256" key="1">
    <source>
        <dbReference type="SAM" id="MobiDB-lite"/>
    </source>
</evidence>
<feature type="region of interest" description="Disordered" evidence="1">
    <location>
        <begin position="1"/>
        <end position="45"/>
    </location>
</feature>
<protein>
    <submittedName>
        <fullName evidence="2">Uncharacterized protein</fullName>
    </submittedName>
</protein>
<dbReference type="EMBL" id="JAHLQT010027477">
    <property type="protein sequence ID" value="KAG7162663.1"/>
    <property type="molecule type" value="Genomic_DNA"/>
</dbReference>
<evidence type="ECO:0000313" key="3">
    <source>
        <dbReference type="Proteomes" id="UP000747542"/>
    </source>
</evidence>
<accession>A0A8J5JV30</accession>
<name>A0A8J5JV30_HOMAM</name>